<dbReference type="EMBL" id="JACCBN010000001">
    <property type="protein sequence ID" value="NYD34558.1"/>
    <property type="molecule type" value="Genomic_DNA"/>
</dbReference>
<sequence>MRLGWLDGLDSVTDTWDDRVRDLRDYFALDGGMPSFSGSRFEVFGQNRWDRIDADDLVAVEMLSVRVPGHAALRFLERETHMITALLTRIPTDLELHEPEARDHLRDDGPAAALWELLRSRHGRHGVGPVTASKLLARKRPLLVPVWDSIVKQELRPVSLRNHWTTMHELLSDGDRVDRLRRLHSEANVPAQVGVLRTFDVLLWMKGKNAKATREQQCSDTI</sequence>
<name>A0A7Y9DS97_9PSEU</name>
<proteinExistence type="predicted"/>
<organism evidence="1 2">
    <name type="scientific">Actinomycetospora corticicola</name>
    <dbReference type="NCBI Taxonomy" id="663602"/>
    <lineage>
        <taxon>Bacteria</taxon>
        <taxon>Bacillati</taxon>
        <taxon>Actinomycetota</taxon>
        <taxon>Actinomycetes</taxon>
        <taxon>Pseudonocardiales</taxon>
        <taxon>Pseudonocardiaceae</taxon>
        <taxon>Actinomycetospora</taxon>
    </lineage>
</organism>
<evidence type="ECO:0000313" key="1">
    <source>
        <dbReference type="EMBL" id="NYD34558.1"/>
    </source>
</evidence>
<comment type="caution">
    <text evidence="1">The sequence shown here is derived from an EMBL/GenBank/DDBJ whole genome shotgun (WGS) entry which is preliminary data.</text>
</comment>
<dbReference type="Proteomes" id="UP000535890">
    <property type="component" value="Unassembled WGS sequence"/>
</dbReference>
<reference evidence="1 2" key="1">
    <citation type="submission" date="2020-07" db="EMBL/GenBank/DDBJ databases">
        <title>Sequencing the genomes of 1000 actinobacteria strains.</title>
        <authorList>
            <person name="Klenk H.-P."/>
        </authorList>
    </citation>
    <scope>NUCLEOTIDE SEQUENCE [LARGE SCALE GENOMIC DNA]</scope>
    <source>
        <strain evidence="1 2">DSM 45772</strain>
    </source>
</reference>
<evidence type="ECO:0000313" key="2">
    <source>
        <dbReference type="Proteomes" id="UP000535890"/>
    </source>
</evidence>
<dbReference type="RefSeq" id="WP_179792497.1">
    <property type="nucleotide sequence ID" value="NZ_BAABHP010000018.1"/>
</dbReference>
<dbReference type="InterPro" id="IPR046275">
    <property type="entry name" value="DUF6308"/>
</dbReference>
<keyword evidence="2" id="KW-1185">Reference proteome</keyword>
<accession>A0A7Y9DS97</accession>
<dbReference type="AlphaFoldDB" id="A0A7Y9DS97"/>
<protein>
    <submittedName>
        <fullName evidence="1">Uncharacterized protein</fullName>
    </submittedName>
</protein>
<dbReference type="Pfam" id="PF19827">
    <property type="entry name" value="DUF6308"/>
    <property type="match status" value="1"/>
</dbReference>
<gene>
    <name evidence="1" type="ORF">BJ983_000660</name>
</gene>